<dbReference type="InterPro" id="IPR009057">
    <property type="entry name" value="Homeodomain-like_sf"/>
</dbReference>
<evidence type="ECO:0000313" key="2">
    <source>
        <dbReference type="Proteomes" id="UP000236604"/>
    </source>
</evidence>
<organism evidence="1 2">
    <name type="scientific">Petrotoga mexicana DSM 14811</name>
    <dbReference type="NCBI Taxonomy" id="1122954"/>
    <lineage>
        <taxon>Bacteria</taxon>
        <taxon>Thermotogati</taxon>
        <taxon>Thermotogota</taxon>
        <taxon>Thermotogae</taxon>
        <taxon>Petrotogales</taxon>
        <taxon>Petrotogaceae</taxon>
        <taxon>Petrotoga</taxon>
    </lineage>
</organism>
<dbReference type="GO" id="GO:0006313">
    <property type="term" value="P:DNA transposition"/>
    <property type="evidence" value="ECO:0007669"/>
    <property type="project" value="InterPro"/>
</dbReference>
<reference evidence="1 2" key="1">
    <citation type="submission" date="2013-12" db="EMBL/GenBank/DDBJ databases">
        <title>Comparative genomics of Petrotoga isolates.</title>
        <authorList>
            <person name="Nesbo C.L."/>
            <person name="Charchuk R."/>
            <person name="Chow K."/>
        </authorList>
    </citation>
    <scope>NUCLEOTIDE SEQUENCE [LARGE SCALE GENOMIC DNA]</scope>
    <source>
        <strain evidence="1 2">DSM 14811</strain>
    </source>
</reference>
<gene>
    <name evidence="1" type="ORF">X927_09190</name>
</gene>
<dbReference type="Gene3D" id="1.10.10.10">
    <property type="entry name" value="Winged helix-like DNA-binding domain superfamily/Winged helix DNA-binding domain"/>
    <property type="match status" value="1"/>
</dbReference>
<dbReference type="Pfam" id="PF01527">
    <property type="entry name" value="HTH_Tnp_1"/>
    <property type="match status" value="1"/>
</dbReference>
<sequence>MKSYPPELKANVVKEHVEKGVSCSQLSKTYNIPTRNIYKWIKKFRDSGENYSCFFNGSFNKNYIVSRGSKVPPVVYENAGVDLDEISRLCMEYPDLAQTLQALKDLVIEKDMEIRVLREQVEFVKKNLNQRK</sequence>
<proteinExistence type="predicted"/>
<dbReference type="GO" id="GO:0004803">
    <property type="term" value="F:transposase activity"/>
    <property type="evidence" value="ECO:0007669"/>
    <property type="project" value="InterPro"/>
</dbReference>
<dbReference type="AlphaFoldDB" id="A0A2K1P6G5"/>
<dbReference type="InterPro" id="IPR036388">
    <property type="entry name" value="WH-like_DNA-bd_sf"/>
</dbReference>
<dbReference type="SUPFAM" id="SSF46689">
    <property type="entry name" value="Homeodomain-like"/>
    <property type="match status" value="1"/>
</dbReference>
<name>A0A2K1P6G5_9BACT</name>
<accession>A0A2K1P6G5</accession>
<dbReference type="EMBL" id="AZRN01000034">
    <property type="protein sequence ID" value="PNR98307.1"/>
    <property type="molecule type" value="Genomic_DNA"/>
</dbReference>
<protein>
    <submittedName>
        <fullName evidence="1">Transposase</fullName>
    </submittedName>
</protein>
<dbReference type="InterPro" id="IPR002514">
    <property type="entry name" value="Transposase_8"/>
</dbReference>
<dbReference type="RefSeq" id="WP_169925216.1">
    <property type="nucleotide sequence ID" value="NZ_AZRN01000034.1"/>
</dbReference>
<dbReference type="Proteomes" id="UP000236604">
    <property type="component" value="Unassembled WGS sequence"/>
</dbReference>
<dbReference type="GO" id="GO:0003677">
    <property type="term" value="F:DNA binding"/>
    <property type="evidence" value="ECO:0007669"/>
    <property type="project" value="InterPro"/>
</dbReference>
<comment type="caution">
    <text evidence="1">The sequence shown here is derived from an EMBL/GenBank/DDBJ whole genome shotgun (WGS) entry which is preliminary data.</text>
</comment>
<keyword evidence="2" id="KW-1185">Reference proteome</keyword>
<evidence type="ECO:0000313" key="1">
    <source>
        <dbReference type="EMBL" id="PNR98307.1"/>
    </source>
</evidence>